<reference evidence="2" key="1">
    <citation type="journal article" date="2019" name="Int. J. Syst. Evol. Microbiol.">
        <title>The Global Catalogue of Microorganisms (GCM) 10K type strain sequencing project: providing services to taxonomists for standard genome sequencing and annotation.</title>
        <authorList>
            <consortium name="The Broad Institute Genomics Platform"/>
            <consortium name="The Broad Institute Genome Sequencing Center for Infectious Disease"/>
            <person name="Wu L."/>
            <person name="Ma J."/>
        </authorList>
    </citation>
    <scope>NUCLEOTIDE SEQUENCE [LARGE SCALE GENOMIC DNA]</scope>
    <source>
        <strain evidence="2">CGMCC 1.12237</strain>
    </source>
</reference>
<name>A0ABW0LGY2_9BACI</name>
<gene>
    <name evidence="1" type="ORF">ACFPM4_05675</name>
</gene>
<evidence type="ECO:0000313" key="2">
    <source>
        <dbReference type="Proteomes" id="UP001596147"/>
    </source>
</evidence>
<comment type="caution">
    <text evidence="1">The sequence shown here is derived from an EMBL/GenBank/DDBJ whole genome shotgun (WGS) entry which is preliminary data.</text>
</comment>
<protein>
    <submittedName>
        <fullName evidence="1">Uncharacterized protein</fullName>
    </submittedName>
</protein>
<sequence length="54" mass="6223">MLDHEFKRPDVNEDHVVNFESQLDGDENAYSHYSGLAPIPPHIHGHLHGLEFFI</sequence>
<accession>A0ABW0LGY2</accession>
<organism evidence="1 2">
    <name type="scientific">Lederbergia graminis</name>
    <dbReference type="NCBI Taxonomy" id="735518"/>
    <lineage>
        <taxon>Bacteria</taxon>
        <taxon>Bacillati</taxon>
        <taxon>Bacillota</taxon>
        <taxon>Bacilli</taxon>
        <taxon>Bacillales</taxon>
        <taxon>Bacillaceae</taxon>
        <taxon>Lederbergia</taxon>
    </lineage>
</organism>
<proteinExistence type="predicted"/>
<dbReference type="EMBL" id="JBHSMC010000003">
    <property type="protein sequence ID" value="MFC5464247.1"/>
    <property type="molecule type" value="Genomic_DNA"/>
</dbReference>
<dbReference type="Proteomes" id="UP001596147">
    <property type="component" value="Unassembled WGS sequence"/>
</dbReference>
<dbReference type="RefSeq" id="WP_186324831.1">
    <property type="nucleotide sequence ID" value="NZ_JBHSMC010000003.1"/>
</dbReference>
<keyword evidence="2" id="KW-1185">Reference proteome</keyword>
<evidence type="ECO:0000313" key="1">
    <source>
        <dbReference type="EMBL" id="MFC5464247.1"/>
    </source>
</evidence>